<comment type="caution">
    <text evidence="2">The sequence shown here is derived from an EMBL/GenBank/DDBJ whole genome shotgun (WGS) entry which is preliminary data.</text>
</comment>
<keyword evidence="1" id="KW-1133">Transmembrane helix</keyword>
<sequence length="136" mass="15104">MIPSRTIHPVPVEIIRRRASAEAHEIALRSAHRRADVPVHDFCGDDLDHLESRRFALDDIMCIYGIPEATIDDDAGRLPIAWVNLLIWLCVVVLVLIGFVLGWSAAAVDWRDVLDFIAPTAAQARDAGWVTISEAL</sequence>
<proteinExistence type="predicted"/>
<keyword evidence="1" id="KW-0472">Membrane</keyword>
<keyword evidence="3" id="KW-1185">Reference proteome</keyword>
<accession>A0AAD3P197</accession>
<organism evidence="2 3">
    <name type="scientific">Paracoccus kondratievae</name>
    <dbReference type="NCBI Taxonomy" id="135740"/>
    <lineage>
        <taxon>Bacteria</taxon>
        <taxon>Pseudomonadati</taxon>
        <taxon>Pseudomonadota</taxon>
        <taxon>Alphaproteobacteria</taxon>
        <taxon>Rhodobacterales</taxon>
        <taxon>Paracoccaceae</taxon>
        <taxon>Paracoccus</taxon>
    </lineage>
</organism>
<reference evidence="2" key="1">
    <citation type="journal article" date="2014" name="Int. J. Syst. Evol. Microbiol.">
        <title>Complete genome sequence of Corynebacterium casei LMG S-19264T (=DSM 44701T), isolated from a smear-ripened cheese.</title>
        <authorList>
            <consortium name="US DOE Joint Genome Institute (JGI-PGF)"/>
            <person name="Walter F."/>
            <person name="Albersmeier A."/>
            <person name="Kalinowski J."/>
            <person name="Ruckert C."/>
        </authorList>
    </citation>
    <scope>NUCLEOTIDE SEQUENCE</scope>
    <source>
        <strain evidence="2">VKM B-2222</strain>
    </source>
</reference>
<name>A0AAD3P197_9RHOB</name>
<evidence type="ECO:0000256" key="1">
    <source>
        <dbReference type="SAM" id="Phobius"/>
    </source>
</evidence>
<evidence type="ECO:0000313" key="2">
    <source>
        <dbReference type="EMBL" id="GLK65664.1"/>
    </source>
</evidence>
<dbReference type="RefSeq" id="WP_271180178.1">
    <property type="nucleotide sequence ID" value="NZ_BSFH01000093.1"/>
</dbReference>
<dbReference type="EMBL" id="BSFH01000093">
    <property type="protein sequence ID" value="GLK65664.1"/>
    <property type="molecule type" value="Genomic_DNA"/>
</dbReference>
<dbReference type="AlphaFoldDB" id="A0AAD3P197"/>
<keyword evidence="1" id="KW-0812">Transmembrane</keyword>
<dbReference type="Proteomes" id="UP001143349">
    <property type="component" value="Unassembled WGS sequence"/>
</dbReference>
<reference evidence="2" key="2">
    <citation type="submission" date="2023-01" db="EMBL/GenBank/DDBJ databases">
        <authorList>
            <person name="Sun Q."/>
            <person name="Evtushenko L."/>
        </authorList>
    </citation>
    <scope>NUCLEOTIDE SEQUENCE</scope>
    <source>
        <strain evidence="2">VKM B-2222</strain>
    </source>
</reference>
<evidence type="ECO:0000313" key="3">
    <source>
        <dbReference type="Proteomes" id="UP001143349"/>
    </source>
</evidence>
<protein>
    <submittedName>
        <fullName evidence="2">Uncharacterized protein</fullName>
    </submittedName>
</protein>
<gene>
    <name evidence="2" type="ORF">GCM10017635_31410</name>
</gene>
<feature type="transmembrane region" description="Helical" evidence="1">
    <location>
        <begin position="85"/>
        <end position="106"/>
    </location>
</feature>